<dbReference type="Gene3D" id="2.40.160.50">
    <property type="entry name" value="membrane protein fhac: a member of the omp85/tpsb transporter family"/>
    <property type="match status" value="1"/>
</dbReference>
<evidence type="ECO:0000256" key="1">
    <source>
        <dbReference type="ARBA" id="ARBA00004370"/>
    </source>
</evidence>
<comment type="subcellular location">
    <subcellularLocation>
        <location evidence="1">Membrane</location>
    </subcellularLocation>
</comment>
<feature type="domain" description="Bacterial surface antigen (D15)" evidence="3">
    <location>
        <begin position="7"/>
        <end position="155"/>
    </location>
</feature>
<evidence type="ECO:0000256" key="2">
    <source>
        <dbReference type="ARBA" id="ARBA00023136"/>
    </source>
</evidence>
<dbReference type="OrthoDB" id="1724197at2759"/>
<name>A0A7T8KJ88_CALRO</name>
<accession>A0A7T8KJ88</accession>
<sequence>FLPLIQGLSLGVGMSMGRLATPTTELPEDQHYFSKNNVTSLDRFGNGFAHRGLGSYLGSDSFWAVSSKLIASLPFIRQSWILDNIKAHCFLDVAGDTSMMGLFGRSRELRASAGFGFAFKILNFGRGELNYSVPLRAHSGDRVVHGVQFGLGLDFL</sequence>
<reference evidence="5" key="1">
    <citation type="submission" date="2021-01" db="EMBL/GenBank/DDBJ databases">
        <title>Caligus Genome Assembly.</title>
        <authorList>
            <person name="Gallardo-Escarate C."/>
        </authorList>
    </citation>
    <scope>NUCLEOTIDE SEQUENCE [LARGE SCALE GENOMIC DNA]</scope>
</reference>
<keyword evidence="2" id="KW-0472">Membrane</keyword>
<evidence type="ECO:0000259" key="3">
    <source>
        <dbReference type="Pfam" id="PF01103"/>
    </source>
</evidence>
<feature type="non-terminal residue" evidence="4">
    <location>
        <position position="1"/>
    </location>
</feature>
<gene>
    <name evidence="4" type="ORF">FKW44_001815</name>
</gene>
<evidence type="ECO:0000313" key="4">
    <source>
        <dbReference type="EMBL" id="QQP56970.1"/>
    </source>
</evidence>
<dbReference type="InterPro" id="IPR000184">
    <property type="entry name" value="Bac_surfAg_D15"/>
</dbReference>
<dbReference type="EMBL" id="CP045890">
    <property type="protein sequence ID" value="QQP56970.1"/>
    <property type="molecule type" value="Genomic_DNA"/>
</dbReference>
<dbReference type="AlphaFoldDB" id="A0A7T8KJ88"/>
<dbReference type="Pfam" id="PF01103">
    <property type="entry name" value="Omp85"/>
    <property type="match status" value="1"/>
</dbReference>
<dbReference type="GO" id="GO:0019867">
    <property type="term" value="C:outer membrane"/>
    <property type="evidence" value="ECO:0007669"/>
    <property type="project" value="InterPro"/>
</dbReference>
<evidence type="ECO:0000313" key="5">
    <source>
        <dbReference type="Proteomes" id="UP000595437"/>
    </source>
</evidence>
<organism evidence="4 5">
    <name type="scientific">Caligus rogercresseyi</name>
    <name type="common">Sea louse</name>
    <dbReference type="NCBI Taxonomy" id="217165"/>
    <lineage>
        <taxon>Eukaryota</taxon>
        <taxon>Metazoa</taxon>
        <taxon>Ecdysozoa</taxon>
        <taxon>Arthropoda</taxon>
        <taxon>Crustacea</taxon>
        <taxon>Multicrustacea</taxon>
        <taxon>Hexanauplia</taxon>
        <taxon>Copepoda</taxon>
        <taxon>Siphonostomatoida</taxon>
        <taxon>Caligidae</taxon>
        <taxon>Caligus</taxon>
    </lineage>
</organism>
<keyword evidence="5" id="KW-1185">Reference proteome</keyword>
<protein>
    <submittedName>
        <fullName evidence="4">Sorting and assembly machinery component 50 -like protein Alike</fullName>
    </submittedName>
</protein>
<proteinExistence type="predicted"/>
<dbReference type="Proteomes" id="UP000595437">
    <property type="component" value="Chromosome 1"/>
</dbReference>